<keyword evidence="3 10" id="KW-0328">Glycosyltransferase</keyword>
<evidence type="ECO:0000313" key="13">
    <source>
        <dbReference type="EMBL" id="AOM83274.1"/>
    </source>
</evidence>
<keyword evidence="4 10" id="KW-0808">Transferase</keyword>
<dbReference type="InterPro" id="IPR004276">
    <property type="entry name" value="GlycoTrans_28_N"/>
</dbReference>
<keyword evidence="9 10" id="KW-0961">Cell wall biogenesis/degradation</keyword>
<dbReference type="SUPFAM" id="SSF53756">
    <property type="entry name" value="UDP-Glycosyltransferase/glycogen phosphorylase"/>
    <property type="match status" value="1"/>
</dbReference>
<feature type="binding site" evidence="10">
    <location>
        <position position="298"/>
    </location>
    <ligand>
        <name>UDP-N-acetyl-alpha-D-glucosamine</name>
        <dbReference type="ChEBI" id="CHEBI:57705"/>
    </ligand>
</feature>
<comment type="caution">
    <text evidence="10">Lacks conserved residue(s) required for the propagation of feature annotation.</text>
</comment>
<evidence type="ECO:0000256" key="2">
    <source>
        <dbReference type="ARBA" id="ARBA00022618"/>
    </source>
</evidence>
<dbReference type="CDD" id="cd03785">
    <property type="entry name" value="GT28_MurG"/>
    <property type="match status" value="1"/>
</dbReference>
<evidence type="ECO:0000256" key="10">
    <source>
        <dbReference type="HAMAP-Rule" id="MF_00033"/>
    </source>
</evidence>
<evidence type="ECO:0000256" key="9">
    <source>
        <dbReference type="ARBA" id="ARBA00023316"/>
    </source>
</evidence>
<dbReference type="STRING" id="632773.BBEV_1913"/>
<proteinExistence type="inferred from homology"/>
<dbReference type="InterPro" id="IPR007235">
    <property type="entry name" value="Glyco_trans_28_C"/>
</dbReference>
<comment type="similarity">
    <text evidence="10">Belongs to the glycosyltransferase 28 family. MurG subfamily.</text>
</comment>
<accession>A0A1D7QW79</accession>
<feature type="domain" description="Glycosyl transferase family 28 C-terminal" evidence="12">
    <location>
        <begin position="191"/>
        <end position="354"/>
    </location>
</feature>
<keyword evidence="14" id="KW-1185">Reference proteome</keyword>
<dbReference type="GO" id="GO:0009252">
    <property type="term" value="P:peptidoglycan biosynthetic process"/>
    <property type="evidence" value="ECO:0007669"/>
    <property type="project" value="UniProtKB-UniRule"/>
</dbReference>
<dbReference type="GO" id="GO:0005886">
    <property type="term" value="C:plasma membrane"/>
    <property type="evidence" value="ECO:0007669"/>
    <property type="project" value="UniProtKB-SubCell"/>
</dbReference>
<comment type="catalytic activity">
    <reaction evidence="10">
        <text>di-trans,octa-cis-undecaprenyl diphospho-N-acetyl-alpha-D-muramoyl-L-alanyl-D-glutamyl-meso-2,6-diaminopimeloyl-D-alanyl-D-alanine + UDP-N-acetyl-alpha-D-glucosamine = di-trans,octa-cis-undecaprenyl diphospho-[N-acetyl-alpha-D-glucosaminyl-(1-&gt;4)]-N-acetyl-alpha-D-muramoyl-L-alanyl-D-glutamyl-meso-2,6-diaminopimeloyl-D-alanyl-D-alanine + UDP + H(+)</text>
        <dbReference type="Rhea" id="RHEA:31227"/>
        <dbReference type="ChEBI" id="CHEBI:15378"/>
        <dbReference type="ChEBI" id="CHEBI:57705"/>
        <dbReference type="ChEBI" id="CHEBI:58223"/>
        <dbReference type="ChEBI" id="CHEBI:61387"/>
        <dbReference type="ChEBI" id="CHEBI:61388"/>
        <dbReference type="EC" id="2.4.1.227"/>
    </reaction>
</comment>
<dbReference type="Gene3D" id="3.40.50.2000">
    <property type="entry name" value="Glycogen Phosphorylase B"/>
    <property type="match status" value="2"/>
</dbReference>
<dbReference type="GO" id="GO:0050511">
    <property type="term" value="F:undecaprenyldiphospho-muramoylpentapeptide beta-N-acetylglucosaminyltransferase activity"/>
    <property type="evidence" value="ECO:0007669"/>
    <property type="project" value="UniProtKB-UniRule"/>
</dbReference>
<dbReference type="GO" id="GO:0005975">
    <property type="term" value="P:carbohydrate metabolic process"/>
    <property type="evidence" value="ECO:0007669"/>
    <property type="project" value="InterPro"/>
</dbReference>
<dbReference type="RefSeq" id="WP_069365272.1">
    <property type="nucleotide sequence ID" value="NZ_CP012502.1"/>
</dbReference>
<dbReference type="Pfam" id="PF03033">
    <property type="entry name" value="Glyco_transf_28"/>
    <property type="match status" value="1"/>
</dbReference>
<name>A0A1D7QW79_9BACI</name>
<dbReference type="PATRIC" id="fig|632773.3.peg.2002"/>
<dbReference type="HAMAP" id="MF_00033">
    <property type="entry name" value="MurG"/>
    <property type="match status" value="1"/>
</dbReference>
<evidence type="ECO:0000256" key="1">
    <source>
        <dbReference type="ARBA" id="ARBA00022475"/>
    </source>
</evidence>
<dbReference type="EMBL" id="CP012502">
    <property type="protein sequence ID" value="AOM83274.1"/>
    <property type="molecule type" value="Genomic_DNA"/>
</dbReference>
<comment type="pathway">
    <text evidence="10">Cell wall biogenesis; peptidoglycan biosynthesis.</text>
</comment>
<evidence type="ECO:0000256" key="4">
    <source>
        <dbReference type="ARBA" id="ARBA00022679"/>
    </source>
</evidence>
<dbReference type="Proteomes" id="UP000094463">
    <property type="component" value="Chromosome"/>
</dbReference>
<dbReference type="AlphaFoldDB" id="A0A1D7QW79"/>
<keyword evidence="1 10" id="KW-1003">Cell membrane</keyword>
<evidence type="ECO:0000259" key="11">
    <source>
        <dbReference type="Pfam" id="PF03033"/>
    </source>
</evidence>
<keyword evidence="8 10" id="KW-0131">Cell cycle</keyword>
<keyword evidence="7 10" id="KW-0472">Membrane</keyword>
<evidence type="ECO:0000259" key="12">
    <source>
        <dbReference type="Pfam" id="PF04101"/>
    </source>
</evidence>
<dbReference type="GO" id="GO:0051991">
    <property type="term" value="F:UDP-N-acetyl-D-glucosamine:N-acetylmuramoyl-L-alanyl-D-glutamyl-meso-2,6-diaminopimelyl-D-alanyl-D-alanine-diphosphoundecaprenol 4-beta-N-acetylglucosaminlytransferase activity"/>
    <property type="evidence" value="ECO:0007669"/>
    <property type="project" value="RHEA"/>
</dbReference>
<keyword evidence="2 10" id="KW-0132">Cell division</keyword>
<dbReference type="PANTHER" id="PTHR21015">
    <property type="entry name" value="UDP-N-ACETYLGLUCOSAMINE--N-ACETYLMURAMYL-(PENTAPEPTIDE) PYROPHOSPHORYL-UNDECAPRENOL N-ACETYLGLUCOSAMINE TRANSFERASE 1"/>
    <property type="match status" value="1"/>
</dbReference>
<feature type="binding site" evidence="10">
    <location>
        <position position="198"/>
    </location>
    <ligand>
        <name>UDP-N-acetyl-alpha-D-glucosamine</name>
        <dbReference type="ChEBI" id="CHEBI:57705"/>
    </ligand>
</feature>
<feature type="binding site" evidence="10">
    <location>
        <begin position="10"/>
        <end position="12"/>
    </location>
    <ligand>
        <name>UDP-N-acetyl-alpha-D-glucosamine</name>
        <dbReference type="ChEBI" id="CHEBI:57705"/>
    </ligand>
</feature>
<evidence type="ECO:0000256" key="8">
    <source>
        <dbReference type="ARBA" id="ARBA00023306"/>
    </source>
</evidence>
<dbReference type="UniPathway" id="UPA00219"/>
<evidence type="ECO:0000256" key="7">
    <source>
        <dbReference type="ARBA" id="ARBA00023136"/>
    </source>
</evidence>
<evidence type="ECO:0000256" key="5">
    <source>
        <dbReference type="ARBA" id="ARBA00022960"/>
    </source>
</evidence>
<evidence type="ECO:0000256" key="3">
    <source>
        <dbReference type="ARBA" id="ARBA00022676"/>
    </source>
</evidence>
<dbReference type="InterPro" id="IPR006009">
    <property type="entry name" value="GlcNAc_MurG"/>
</dbReference>
<evidence type="ECO:0000313" key="14">
    <source>
        <dbReference type="Proteomes" id="UP000094463"/>
    </source>
</evidence>
<dbReference type="NCBIfam" id="TIGR01133">
    <property type="entry name" value="murG"/>
    <property type="match status" value="1"/>
</dbReference>
<dbReference type="EC" id="2.4.1.227" evidence="10"/>
<evidence type="ECO:0000256" key="6">
    <source>
        <dbReference type="ARBA" id="ARBA00022984"/>
    </source>
</evidence>
<comment type="subcellular location">
    <subcellularLocation>
        <location evidence="10">Cell membrane</location>
        <topology evidence="10">Peripheral membrane protein</topology>
        <orientation evidence="10">Cytoplasmic side</orientation>
    </subcellularLocation>
</comment>
<keyword evidence="5 10" id="KW-0133">Cell shape</keyword>
<dbReference type="OrthoDB" id="9808936at2"/>
<comment type="function">
    <text evidence="10">Cell wall formation. Catalyzes the transfer of a GlcNAc subunit on undecaprenyl-pyrophosphoryl-MurNAc-pentapeptide (lipid intermediate I) to form undecaprenyl-pyrophosphoryl-MurNAc-(pentapeptide)GlcNAc (lipid intermediate II).</text>
</comment>
<dbReference type="GO" id="GO:0051301">
    <property type="term" value="P:cell division"/>
    <property type="evidence" value="ECO:0007669"/>
    <property type="project" value="UniProtKB-KW"/>
</dbReference>
<gene>
    <name evidence="10 13" type="primary">murG</name>
    <name evidence="13" type="ORF">BBEV_1913</name>
</gene>
<organism evidence="13 14">
    <name type="scientific">Salisediminibacterium beveridgei</name>
    <dbReference type="NCBI Taxonomy" id="632773"/>
    <lineage>
        <taxon>Bacteria</taxon>
        <taxon>Bacillati</taxon>
        <taxon>Bacillota</taxon>
        <taxon>Bacilli</taxon>
        <taxon>Bacillales</taxon>
        <taxon>Bacillaceae</taxon>
        <taxon>Salisediminibacterium</taxon>
    </lineage>
</organism>
<dbReference type="PANTHER" id="PTHR21015:SF22">
    <property type="entry name" value="GLYCOSYLTRANSFERASE"/>
    <property type="match status" value="1"/>
</dbReference>
<protein>
    <recommendedName>
        <fullName evidence="10">UDP-N-acetylglucosamine--N-acetylmuramyl-(pentapeptide) pyrophosphoryl-undecaprenol N-acetylglucosamine transferase</fullName>
        <ecNumber evidence="10">2.4.1.227</ecNumber>
    </recommendedName>
    <alternativeName>
        <fullName evidence="10">Undecaprenyl-PP-MurNAc-pentapeptide-UDPGlcNAc GlcNAc transferase</fullName>
    </alternativeName>
</protein>
<feature type="binding site" evidence="10">
    <location>
        <position position="124"/>
    </location>
    <ligand>
        <name>UDP-N-acetyl-alpha-D-glucosamine</name>
        <dbReference type="ChEBI" id="CHEBI:57705"/>
    </ligand>
</feature>
<feature type="domain" description="Glycosyltransferase family 28 N-terminal" evidence="11">
    <location>
        <begin position="3"/>
        <end position="142"/>
    </location>
</feature>
<dbReference type="GO" id="GO:0071555">
    <property type="term" value="P:cell wall organization"/>
    <property type="evidence" value="ECO:0007669"/>
    <property type="project" value="UniProtKB-KW"/>
</dbReference>
<sequence length="375" mass="40814">MRVMVTGGGTGGHIYPALALIRHMQKTTDDLDVCFVGTDNGMEATIVPREGIPFQSVKITGFRRKLSFENIKTVIRFMKAVRTARGYIRTFQPDIVIGTGGYVCGPVVYAASKAGIPTVIHEQNSVPGLTNKFLSRYADRIVTSFEVEPGAFPKHKMHLLGNPRATEVVSSVEEDGESYLKQAGLDPEKRTILAVGGSRGAMPVNNAVIKLIPKLTGSAYQLIYVTGEAHYEQANQALRDAGLNDQVHVVPYLHNMPAVLKEVDLLIARAGATTLAEITALGLPSIMIPSPYVTNNHQEKNARLIERAGAGIVLLETELSADQLFNEVDLLLSDDGKLERMKENAMKLGLPDAAPDMVKMIDELILNDQKGTPEK</sequence>
<dbReference type="KEGG" id="bbev:BBEV_1913"/>
<reference evidence="13 14" key="1">
    <citation type="submission" date="2015-08" db="EMBL/GenBank/DDBJ databases">
        <title>The complete genome sequence of Bacillus beveridgei MLTeJB.</title>
        <authorList>
            <person name="Hanson T.E."/>
            <person name="Mesa C."/>
            <person name="Basesman S.M."/>
            <person name="Oremland R.S."/>
        </authorList>
    </citation>
    <scope>NUCLEOTIDE SEQUENCE [LARGE SCALE GENOMIC DNA]</scope>
    <source>
        <strain evidence="13 14">MLTeJB</strain>
    </source>
</reference>
<dbReference type="Pfam" id="PF04101">
    <property type="entry name" value="Glyco_tran_28_C"/>
    <property type="match status" value="1"/>
</dbReference>
<dbReference type="GO" id="GO:0008360">
    <property type="term" value="P:regulation of cell shape"/>
    <property type="evidence" value="ECO:0007669"/>
    <property type="project" value="UniProtKB-KW"/>
</dbReference>
<keyword evidence="6 10" id="KW-0573">Peptidoglycan synthesis</keyword>